<dbReference type="InterPro" id="IPR026031">
    <property type="entry name" value="Cyt_c_CcmB_bac"/>
</dbReference>
<dbReference type="Proteomes" id="UP000244892">
    <property type="component" value="Chromosome"/>
</dbReference>
<evidence type="ECO:0000256" key="13">
    <source>
        <dbReference type="SAM" id="Phobius"/>
    </source>
</evidence>
<evidence type="ECO:0000256" key="8">
    <source>
        <dbReference type="ARBA" id="ARBA00022692"/>
    </source>
</evidence>
<keyword evidence="10 13" id="KW-1133">Transmembrane helix</keyword>
<keyword evidence="7 12" id="KW-0997">Cell inner membrane</keyword>
<dbReference type="GO" id="GO:0015232">
    <property type="term" value="F:heme transmembrane transporter activity"/>
    <property type="evidence" value="ECO:0007669"/>
    <property type="project" value="InterPro"/>
</dbReference>
<organism evidence="14 15">
    <name type="scientific">Aquabacterium olei</name>
    <dbReference type="NCBI Taxonomy" id="1296669"/>
    <lineage>
        <taxon>Bacteria</taxon>
        <taxon>Pseudomonadati</taxon>
        <taxon>Pseudomonadota</taxon>
        <taxon>Betaproteobacteria</taxon>
        <taxon>Burkholderiales</taxon>
        <taxon>Aquabacterium</taxon>
    </lineage>
</organism>
<feature type="transmembrane region" description="Helical" evidence="13">
    <location>
        <begin position="150"/>
        <end position="169"/>
    </location>
</feature>
<dbReference type="PRINTS" id="PR01414">
    <property type="entry name" value="CCMBBIOGNSIS"/>
</dbReference>
<dbReference type="RefSeq" id="WP_109036514.1">
    <property type="nucleotide sequence ID" value="NZ_CP029210.1"/>
</dbReference>
<dbReference type="InterPro" id="IPR003544">
    <property type="entry name" value="Cyt_c_biogenesis_CcmB"/>
</dbReference>
<feature type="transmembrane region" description="Helical" evidence="13">
    <location>
        <begin position="40"/>
        <end position="60"/>
    </location>
</feature>
<evidence type="ECO:0000313" key="14">
    <source>
        <dbReference type="EMBL" id="AWI53514.1"/>
    </source>
</evidence>
<evidence type="ECO:0000256" key="7">
    <source>
        <dbReference type="ARBA" id="ARBA00022519"/>
    </source>
</evidence>
<gene>
    <name evidence="14" type="ORF">DEH84_08785</name>
</gene>
<reference evidence="14 15" key="1">
    <citation type="submission" date="2018-05" db="EMBL/GenBank/DDBJ databases">
        <title>complete genome sequence of Aquabacterium olei NBRC 110486.</title>
        <authorList>
            <person name="Tang B."/>
            <person name="Chang J."/>
            <person name="Zhang L."/>
            <person name="Yang H."/>
        </authorList>
    </citation>
    <scope>NUCLEOTIDE SEQUENCE [LARGE SCALE GENOMIC DNA]</scope>
    <source>
        <strain evidence="14 15">NBRC 110486</strain>
    </source>
</reference>
<evidence type="ECO:0000256" key="3">
    <source>
        <dbReference type="ARBA" id="ARBA00010544"/>
    </source>
</evidence>
<evidence type="ECO:0000256" key="6">
    <source>
        <dbReference type="ARBA" id="ARBA00022475"/>
    </source>
</evidence>
<keyword evidence="5 12" id="KW-0813">Transport</keyword>
<evidence type="ECO:0000256" key="11">
    <source>
        <dbReference type="ARBA" id="ARBA00023136"/>
    </source>
</evidence>
<evidence type="ECO:0000256" key="4">
    <source>
        <dbReference type="ARBA" id="ARBA00016452"/>
    </source>
</evidence>
<dbReference type="GO" id="GO:0017004">
    <property type="term" value="P:cytochrome complex assembly"/>
    <property type="evidence" value="ECO:0007669"/>
    <property type="project" value="UniProtKB-KW"/>
</dbReference>
<comment type="subcellular location">
    <subcellularLocation>
        <location evidence="2">Cell inner membrane</location>
        <topology evidence="2">Multi-pass membrane protein</topology>
    </subcellularLocation>
</comment>
<evidence type="ECO:0000256" key="1">
    <source>
        <dbReference type="ARBA" id="ARBA00002442"/>
    </source>
</evidence>
<keyword evidence="9 12" id="KW-0201">Cytochrome c-type biogenesis</keyword>
<dbReference type="GO" id="GO:1903607">
    <property type="term" value="P:cytochrome c biosynthetic process"/>
    <property type="evidence" value="ECO:0007669"/>
    <property type="project" value="TreeGrafter"/>
</dbReference>
<sequence length="237" mass="24178">MAQTVLVRPARSRTLSRSPFALALARGLSLAWRRRVDGGVALLFFLLVAWLLPLVLAPAAQALPALAPAVVWVAALLAMLAGSLRLFQDDAANGALEQMLLAPGGNTLTVAGVLAAHWLTVALPVLAALPLIGVIYGLSLLQWQWLGASLLLGTPSVCCIAALAAALSLGARGGLMLLTLLSVPLALPVVLFGVRAAQGDAAGGWAQGAVMLLGATTLTAIALGPWGVARALEVALE</sequence>
<dbReference type="KEGG" id="aon:DEH84_08785"/>
<dbReference type="EMBL" id="CP029210">
    <property type="protein sequence ID" value="AWI53514.1"/>
    <property type="molecule type" value="Genomic_DNA"/>
</dbReference>
<dbReference type="GO" id="GO:0005886">
    <property type="term" value="C:plasma membrane"/>
    <property type="evidence" value="ECO:0007669"/>
    <property type="project" value="UniProtKB-SubCell"/>
</dbReference>
<keyword evidence="11 12" id="KW-0472">Membrane</keyword>
<keyword evidence="15" id="KW-1185">Reference proteome</keyword>
<evidence type="ECO:0000256" key="10">
    <source>
        <dbReference type="ARBA" id="ARBA00022989"/>
    </source>
</evidence>
<dbReference type="PANTHER" id="PTHR30070">
    <property type="entry name" value="HEME EXPORTER PROTEIN B"/>
    <property type="match status" value="1"/>
</dbReference>
<dbReference type="PANTHER" id="PTHR30070:SF1">
    <property type="entry name" value="CYTOCHROME C BIOGENESIS B-RELATED"/>
    <property type="match status" value="1"/>
</dbReference>
<keyword evidence="8 13" id="KW-0812">Transmembrane</keyword>
<evidence type="ECO:0000256" key="2">
    <source>
        <dbReference type="ARBA" id="ARBA00004429"/>
    </source>
</evidence>
<feature type="transmembrane region" description="Helical" evidence="13">
    <location>
        <begin position="175"/>
        <end position="197"/>
    </location>
</feature>
<name>A0A2U8FSY3_9BURK</name>
<evidence type="ECO:0000256" key="12">
    <source>
        <dbReference type="PIRNR" id="PIRNR002764"/>
    </source>
</evidence>
<evidence type="ECO:0000313" key="15">
    <source>
        <dbReference type="Proteomes" id="UP000244892"/>
    </source>
</evidence>
<feature type="transmembrane region" description="Helical" evidence="13">
    <location>
        <begin position="66"/>
        <end position="87"/>
    </location>
</feature>
<protein>
    <recommendedName>
        <fullName evidence="4 12">Heme exporter protein B</fullName>
    </recommendedName>
</protein>
<comment type="function">
    <text evidence="1 12">Required for the export of heme to the periplasm for the biogenesis of c-type cytochromes.</text>
</comment>
<dbReference type="Pfam" id="PF03379">
    <property type="entry name" value="CcmB"/>
    <property type="match status" value="1"/>
</dbReference>
<evidence type="ECO:0000256" key="5">
    <source>
        <dbReference type="ARBA" id="ARBA00022448"/>
    </source>
</evidence>
<comment type="similarity">
    <text evidence="3 12">Belongs to the CcmB/CycW/HelB family.</text>
</comment>
<feature type="transmembrane region" description="Helical" evidence="13">
    <location>
        <begin position="209"/>
        <end position="228"/>
    </location>
</feature>
<dbReference type="AlphaFoldDB" id="A0A2U8FSY3"/>
<keyword evidence="6 12" id="KW-1003">Cell membrane</keyword>
<proteinExistence type="inferred from homology"/>
<dbReference type="PIRSF" id="PIRSF002764">
    <property type="entry name" value="CcmB"/>
    <property type="match status" value="1"/>
</dbReference>
<evidence type="ECO:0000256" key="9">
    <source>
        <dbReference type="ARBA" id="ARBA00022748"/>
    </source>
</evidence>
<feature type="transmembrane region" description="Helical" evidence="13">
    <location>
        <begin position="99"/>
        <end position="119"/>
    </location>
</feature>
<accession>A0A2U8FSY3</accession>